<sequence length="1303" mass="148399">MDNSVLKGLDLAADNHSQDSFTPTSHPLEEAGGDTTSTHMKSDNPIQSLHSTDAPMYQEQDQAQSQPENEQESVDEKSSATLDENQELTDYQLLRQRREEYKTLIEASDEEYHEGDAYYAVSKRWLDTFTDYPFEEDDTNIESAIGQINTSQLVDDTGLILNNDVEREFVSEPVFLKLCDWFGLDDHSEPIERRLIFDHNSQQYRIEVYPIYIIPHILCAAAETVNRYRLADAKPFLISSRRTARELKEEVKKRFGITKGTTRIWQIRGDSYDLPKIFLPQGLNRIVEKTLIPAGKKLGSLTLAEKNIANGDILIEIQQPDLSYLMDTSSELILSNGLVGLNNLGNTCYMNSALQCLVHIPELANYFMYDYFEKELNIDNPLGNNGKLAIAFGTLIKNLFDERLIGNSSSYAPRDFKYTVGYFNSMFSDYHQQDSQELLAFLLDGLHEDLNRILKKPYVEKPELENDKVHDPEEVRKLAAECWKSHKLRNNSIIIDLFVGLYKSTLVCPECNKVSITFDPYNDLTLPLPVNQTWTTKVKILLEEGYPKEFEVELKKSSTFADLKAYIADRLSIPMNELIAVEIFRSQVYKNFEARDSDTRYLPISELISSGDDIWFYQIDHRPGDLVVPVFNTLVREQNYNMSKPFGIPFFITVSEEERCSYGIIREKLEKRYSQLSTYNYFEKVRSQSKSKHTIDDFPLLKKSEDIDESDNISLADPDLPGNYAFSIKLFDSSREMKRGNAKYNRNLYSGGYQKQKYRKSEEDDDDDSLWIPQTNDNFRNLPDILEKLSPRKREFYTYQGVVSSDDNATEQLTETEDTDSSKKSTESWELVPETDHPPTSITSSVSTEGEMILGPLALPTGMEIDDAVDSDADYAVLDADSKMHSDEDGVISASPVSEPHPAANGENLPNDDLYQQEAEEEDAEEEFYNKPLIDEKNAIVCEWDQQLFDTFFTGIEEEGEGGRETWSNLEVLSNLELEENRRKRAENAKKHITLDDCINMFCTPEVLGENDLWYCPNCKEHREATKKIEIWTVPDILTIQLKRFESTKSFSDKIDVLIDFPIEGLDMTKYVVGNNGESLIYDLFAVDNHYGGLGGGHYTSYAKNFVDGRWYYYDDSRVTAANPENAIKGSAYLLFYRRRQAGPLGGEFFQTMFNEIRHRFESDNTSQVELHDISIEETNLDKSPTPLESPTGLNQDGSNRIGSQNASDSQASPPTSSEEIDDEHSRLEAVNDDDTSMIVEAATEGSSDNAPKRRKKMFLRSNVLDSNFLSPMSDNDDNVSTYSSSALAPDHSGDLNSESGDL</sequence>
<feature type="region of interest" description="Disordered" evidence="9">
    <location>
        <begin position="1"/>
        <end position="93"/>
    </location>
</feature>
<dbReference type="PROSITE" id="PS00972">
    <property type="entry name" value="USP_1"/>
    <property type="match status" value="1"/>
</dbReference>
<dbReference type="PANTHER" id="PTHR21646:SF24">
    <property type="entry name" value="UBIQUITIN CARBOXYL-TERMINAL HYDROLASE"/>
    <property type="match status" value="1"/>
</dbReference>
<name>A0A1E4T4N1_9ASCO</name>
<evidence type="ECO:0000256" key="2">
    <source>
        <dbReference type="ARBA" id="ARBA00009085"/>
    </source>
</evidence>
<accession>A0A1E4T4N1</accession>
<dbReference type="InterPro" id="IPR006615">
    <property type="entry name" value="Pept_C19_DUSP"/>
</dbReference>
<dbReference type="SUPFAM" id="SSF54001">
    <property type="entry name" value="Cysteine proteinases"/>
    <property type="match status" value="1"/>
</dbReference>
<feature type="region of interest" description="Disordered" evidence="9">
    <location>
        <begin position="1177"/>
        <end position="1235"/>
    </location>
</feature>
<evidence type="ECO:0000256" key="1">
    <source>
        <dbReference type="ARBA" id="ARBA00000707"/>
    </source>
</evidence>
<dbReference type="GO" id="GO:0004843">
    <property type="term" value="F:cysteine-type deubiquitinase activity"/>
    <property type="evidence" value="ECO:0007669"/>
    <property type="project" value="UniProtKB-EC"/>
</dbReference>
<dbReference type="Proteomes" id="UP000094801">
    <property type="component" value="Unassembled WGS sequence"/>
</dbReference>
<evidence type="ECO:0000256" key="3">
    <source>
        <dbReference type="ARBA" id="ARBA00012759"/>
    </source>
</evidence>
<dbReference type="SMART" id="SM00695">
    <property type="entry name" value="DUSP"/>
    <property type="match status" value="1"/>
</dbReference>
<dbReference type="InterPro" id="IPR035927">
    <property type="entry name" value="DUSP-like_sf"/>
</dbReference>
<evidence type="ECO:0000256" key="9">
    <source>
        <dbReference type="SAM" id="MobiDB-lite"/>
    </source>
</evidence>
<dbReference type="Gene3D" id="3.30.2230.10">
    <property type="entry name" value="DUSP-like"/>
    <property type="match status" value="1"/>
</dbReference>
<comment type="catalytic activity">
    <reaction evidence="1">
        <text>Thiol-dependent hydrolysis of ester, thioester, amide, peptide and isopeptide bonds formed by the C-terminal Gly of ubiquitin (a 76-residue protein attached to proteins as an intracellular targeting signal).</text>
        <dbReference type="EC" id="3.4.19.12"/>
    </reaction>
</comment>
<dbReference type="GO" id="GO:0016579">
    <property type="term" value="P:protein deubiquitination"/>
    <property type="evidence" value="ECO:0007669"/>
    <property type="project" value="InterPro"/>
</dbReference>
<feature type="compositionally biased region" description="Polar residues" evidence="9">
    <location>
        <begin position="1187"/>
        <end position="1218"/>
    </location>
</feature>
<feature type="compositionally biased region" description="Polar residues" evidence="9">
    <location>
        <begin position="1264"/>
        <end position="1287"/>
    </location>
</feature>
<comment type="similarity">
    <text evidence="2">Belongs to the peptidase C19 family.</text>
</comment>
<feature type="region of interest" description="Disordered" evidence="9">
    <location>
        <begin position="800"/>
        <end position="848"/>
    </location>
</feature>
<evidence type="ECO:0000256" key="7">
    <source>
        <dbReference type="ARBA" id="ARBA00022807"/>
    </source>
</evidence>
<keyword evidence="5" id="KW-0833">Ubl conjugation pathway</keyword>
<feature type="compositionally biased region" description="Polar residues" evidence="9">
    <location>
        <begin position="838"/>
        <end position="848"/>
    </location>
</feature>
<evidence type="ECO:0000256" key="4">
    <source>
        <dbReference type="ARBA" id="ARBA00022670"/>
    </source>
</evidence>
<keyword evidence="4" id="KW-0645">Protease</keyword>
<keyword evidence="8" id="KW-0175">Coiled coil</keyword>
<dbReference type="Gene3D" id="3.90.70.10">
    <property type="entry name" value="Cysteine proteinases"/>
    <property type="match status" value="2"/>
</dbReference>
<feature type="compositionally biased region" description="Polar residues" evidence="9">
    <location>
        <begin position="801"/>
        <end position="813"/>
    </location>
</feature>
<keyword evidence="13" id="KW-1185">Reference proteome</keyword>
<evidence type="ECO:0000256" key="5">
    <source>
        <dbReference type="ARBA" id="ARBA00022786"/>
    </source>
</evidence>
<reference evidence="13" key="1">
    <citation type="submission" date="2016-04" db="EMBL/GenBank/DDBJ databases">
        <title>Comparative genomics of biotechnologically important yeasts.</title>
        <authorList>
            <consortium name="DOE Joint Genome Institute"/>
            <person name="Riley R."/>
            <person name="Haridas S."/>
            <person name="Wolfe K.H."/>
            <person name="Lopes M.R."/>
            <person name="Hittinger C.T."/>
            <person name="Goker M."/>
            <person name="Salamov A."/>
            <person name="Wisecaver J."/>
            <person name="Long T.M."/>
            <person name="Aerts A.L."/>
            <person name="Barry K."/>
            <person name="Choi C."/>
            <person name="Clum A."/>
            <person name="Coughlan A.Y."/>
            <person name="Deshpande S."/>
            <person name="Douglass A.P."/>
            <person name="Hanson S.J."/>
            <person name="Klenk H.-P."/>
            <person name="Labutti K."/>
            <person name="Lapidus A."/>
            <person name="Lindquist E."/>
            <person name="Lipzen A."/>
            <person name="Meier-Kolthoff J.P."/>
            <person name="Ohm R.A."/>
            <person name="Otillar R.P."/>
            <person name="Pangilinan J."/>
            <person name="Peng Y."/>
            <person name="Rokas A."/>
            <person name="Rosa C.A."/>
            <person name="Scheuner C."/>
            <person name="Sibirny A.A."/>
            <person name="Slot J.C."/>
            <person name="Stielow J.B."/>
            <person name="Sun H."/>
            <person name="Kurtzman C.P."/>
            <person name="Blackwell M."/>
            <person name="Grigoriev I.V."/>
            <person name="Jeffries T.W."/>
        </authorList>
    </citation>
    <scope>NUCLEOTIDE SEQUENCE [LARGE SCALE GENOMIC DNA]</scope>
    <source>
        <strain evidence="13">NRRL YB-2248</strain>
    </source>
</reference>
<evidence type="ECO:0000256" key="8">
    <source>
        <dbReference type="SAM" id="Coils"/>
    </source>
</evidence>
<dbReference type="PROSITE" id="PS50235">
    <property type="entry name" value="USP_3"/>
    <property type="match status" value="1"/>
</dbReference>
<feature type="coiled-coil region" evidence="8">
    <location>
        <begin position="969"/>
        <end position="996"/>
    </location>
</feature>
<organism evidence="12 13">
    <name type="scientific">[Candida] arabinofermentans NRRL YB-2248</name>
    <dbReference type="NCBI Taxonomy" id="983967"/>
    <lineage>
        <taxon>Eukaryota</taxon>
        <taxon>Fungi</taxon>
        <taxon>Dikarya</taxon>
        <taxon>Ascomycota</taxon>
        <taxon>Saccharomycotina</taxon>
        <taxon>Pichiomycetes</taxon>
        <taxon>Pichiales</taxon>
        <taxon>Pichiaceae</taxon>
        <taxon>Ogataea</taxon>
        <taxon>Ogataea/Candida clade</taxon>
    </lineage>
</organism>
<dbReference type="CDD" id="cd02674">
    <property type="entry name" value="Peptidase_C19R"/>
    <property type="match status" value="1"/>
</dbReference>
<dbReference type="STRING" id="983967.A0A1E4T4N1"/>
<feature type="region of interest" description="Disordered" evidence="9">
    <location>
        <begin position="1262"/>
        <end position="1303"/>
    </location>
</feature>
<dbReference type="InterPro" id="IPR018200">
    <property type="entry name" value="USP_CS"/>
</dbReference>
<dbReference type="PROSITE" id="PS00973">
    <property type="entry name" value="USP_2"/>
    <property type="match status" value="1"/>
</dbReference>
<dbReference type="Pfam" id="PF06337">
    <property type="entry name" value="DUSP"/>
    <property type="match status" value="1"/>
</dbReference>
<feature type="domain" description="DUSP" evidence="11">
    <location>
        <begin position="92"/>
        <end position="196"/>
    </location>
</feature>
<protein>
    <recommendedName>
        <fullName evidence="3">ubiquitinyl hydrolase 1</fullName>
        <ecNumber evidence="3">3.4.19.12</ecNumber>
    </recommendedName>
</protein>
<dbReference type="EC" id="3.4.19.12" evidence="3"/>
<evidence type="ECO:0000259" key="11">
    <source>
        <dbReference type="PROSITE" id="PS51283"/>
    </source>
</evidence>
<evidence type="ECO:0000313" key="13">
    <source>
        <dbReference type="Proteomes" id="UP000094801"/>
    </source>
</evidence>
<feature type="region of interest" description="Disordered" evidence="9">
    <location>
        <begin position="755"/>
        <end position="775"/>
    </location>
</feature>
<proteinExistence type="inferred from homology"/>
<evidence type="ECO:0000313" key="12">
    <source>
        <dbReference type="EMBL" id="ODV86681.1"/>
    </source>
</evidence>
<dbReference type="GO" id="GO:0006508">
    <property type="term" value="P:proteolysis"/>
    <property type="evidence" value="ECO:0007669"/>
    <property type="project" value="UniProtKB-KW"/>
</dbReference>
<feature type="region of interest" description="Disordered" evidence="9">
    <location>
        <begin position="886"/>
        <end position="911"/>
    </location>
</feature>
<keyword evidence="6" id="KW-0378">Hydrolase</keyword>
<evidence type="ECO:0000259" key="10">
    <source>
        <dbReference type="PROSITE" id="PS50235"/>
    </source>
</evidence>
<dbReference type="EMBL" id="KV453849">
    <property type="protein sequence ID" value="ODV86681.1"/>
    <property type="molecule type" value="Genomic_DNA"/>
</dbReference>
<keyword evidence="7" id="KW-0788">Thiol protease</keyword>
<dbReference type="Pfam" id="PF00443">
    <property type="entry name" value="UCH"/>
    <property type="match status" value="1"/>
</dbReference>
<dbReference type="OrthoDB" id="292964at2759"/>
<feature type="domain" description="USP" evidence="10">
    <location>
        <begin position="339"/>
        <end position="1140"/>
    </location>
</feature>
<dbReference type="SUPFAM" id="SSF143791">
    <property type="entry name" value="DUSP-like"/>
    <property type="match status" value="1"/>
</dbReference>
<dbReference type="PROSITE" id="PS51283">
    <property type="entry name" value="DUSP"/>
    <property type="match status" value="1"/>
</dbReference>
<dbReference type="InterPro" id="IPR028889">
    <property type="entry name" value="USP"/>
</dbReference>
<dbReference type="InterPro" id="IPR001394">
    <property type="entry name" value="Peptidase_C19_UCH"/>
</dbReference>
<dbReference type="PANTHER" id="PTHR21646">
    <property type="entry name" value="UBIQUITIN CARBOXYL-TERMINAL HYDROLASE"/>
    <property type="match status" value="1"/>
</dbReference>
<dbReference type="InterPro" id="IPR038765">
    <property type="entry name" value="Papain-like_cys_pep_sf"/>
</dbReference>
<dbReference type="InterPro" id="IPR050185">
    <property type="entry name" value="Ub_carboxyl-term_hydrolase"/>
</dbReference>
<feature type="compositionally biased region" description="Polar residues" evidence="9">
    <location>
        <begin position="59"/>
        <end position="68"/>
    </location>
</feature>
<gene>
    <name evidence="12" type="ORF">CANARDRAFT_27100</name>
</gene>
<evidence type="ECO:0000256" key="6">
    <source>
        <dbReference type="ARBA" id="ARBA00022801"/>
    </source>
</evidence>
<feature type="compositionally biased region" description="Polar residues" evidence="9">
    <location>
        <begin position="34"/>
        <end position="51"/>
    </location>
</feature>